<feature type="domain" description="2-oxoacid dehydrogenase acyltransferase catalytic" evidence="10">
    <location>
        <begin position="50"/>
        <end position="114"/>
    </location>
</feature>
<dbReference type="Gene3D" id="3.30.559.10">
    <property type="entry name" value="Chloramphenicol acetyltransferase-like domain"/>
    <property type="match status" value="1"/>
</dbReference>
<accession>A0ABR2F9A9</accession>
<sequence length="188" mass="20919">MQKVVATTVKVAEVVVIEEKSFCFTHMDVGVPEKSEQSRLLEVPDWLELYNIIIVIDTPKGFVVPVVGDAEKMNFVEIKKMINGLAKKATDGTISMDEMVGGSLTISNSGVYGIPRPLMYIALTYDHRLIDGRKVVFLIRHIKDAIALVDSHGNVVMKGLIDKVVQLKEVKFLGYNRLTLRSSTQKKG</sequence>
<evidence type="ECO:0000313" key="11">
    <source>
        <dbReference type="EMBL" id="KAK8574827.1"/>
    </source>
</evidence>
<keyword evidence="7" id="KW-0450">Lipoyl</keyword>
<organism evidence="11 12">
    <name type="scientific">Hibiscus sabdariffa</name>
    <name type="common">roselle</name>
    <dbReference type="NCBI Taxonomy" id="183260"/>
    <lineage>
        <taxon>Eukaryota</taxon>
        <taxon>Viridiplantae</taxon>
        <taxon>Streptophyta</taxon>
        <taxon>Embryophyta</taxon>
        <taxon>Tracheophyta</taxon>
        <taxon>Spermatophyta</taxon>
        <taxon>Magnoliopsida</taxon>
        <taxon>eudicotyledons</taxon>
        <taxon>Gunneridae</taxon>
        <taxon>Pentapetalae</taxon>
        <taxon>rosids</taxon>
        <taxon>malvids</taxon>
        <taxon>Malvales</taxon>
        <taxon>Malvaceae</taxon>
        <taxon>Malvoideae</taxon>
        <taxon>Hibiscus</taxon>
    </lineage>
</organism>
<comment type="cofactor">
    <cofactor evidence="1">
        <name>(R)-lipoate</name>
        <dbReference type="ChEBI" id="CHEBI:83088"/>
    </cofactor>
</comment>
<evidence type="ECO:0000313" key="12">
    <source>
        <dbReference type="Proteomes" id="UP001472677"/>
    </source>
</evidence>
<dbReference type="InterPro" id="IPR001078">
    <property type="entry name" value="2-oxoacid_DH_actylTfrase"/>
</dbReference>
<evidence type="ECO:0000256" key="2">
    <source>
        <dbReference type="ARBA" id="ARBA00005145"/>
    </source>
</evidence>
<evidence type="ECO:0000256" key="8">
    <source>
        <dbReference type="ARBA" id="ARBA00023315"/>
    </source>
</evidence>
<dbReference type="InterPro" id="IPR023213">
    <property type="entry name" value="CAT-like_dom_sf"/>
</dbReference>
<keyword evidence="8" id="KW-0012">Acyltransferase</keyword>
<dbReference type="EMBL" id="JBBPBM010000007">
    <property type="protein sequence ID" value="KAK8574827.1"/>
    <property type="molecule type" value="Genomic_DNA"/>
</dbReference>
<comment type="caution">
    <text evidence="11">The sequence shown here is derived from an EMBL/GenBank/DDBJ whole genome shotgun (WGS) entry which is preliminary data.</text>
</comment>
<dbReference type="SUPFAM" id="SSF52777">
    <property type="entry name" value="CoA-dependent acyltransferases"/>
    <property type="match status" value="1"/>
</dbReference>
<dbReference type="PANTHER" id="PTHR43416:SF5">
    <property type="entry name" value="DIHYDROLIPOYLLYSINE-RESIDUE SUCCINYLTRANSFERASE COMPONENT OF 2-OXOGLUTARATE DEHYDROGENASE COMPLEX, MITOCHONDRIAL"/>
    <property type="match status" value="1"/>
</dbReference>
<keyword evidence="6" id="KW-0808">Transferase</keyword>
<dbReference type="InterPro" id="IPR050537">
    <property type="entry name" value="2-oxoacid_dehydrogenase"/>
</dbReference>
<evidence type="ECO:0000256" key="4">
    <source>
        <dbReference type="ARBA" id="ARBA00012945"/>
    </source>
</evidence>
<evidence type="ECO:0000256" key="6">
    <source>
        <dbReference type="ARBA" id="ARBA00022679"/>
    </source>
</evidence>
<dbReference type="PANTHER" id="PTHR43416">
    <property type="entry name" value="DIHYDROLIPOYLLYSINE-RESIDUE SUCCINYLTRANSFERASE COMPONENT OF 2-OXOGLUTARATE DEHYDROGENASE COMPLEX, MITOCHONDRIAL-RELATED"/>
    <property type="match status" value="1"/>
</dbReference>
<evidence type="ECO:0000256" key="7">
    <source>
        <dbReference type="ARBA" id="ARBA00022823"/>
    </source>
</evidence>
<dbReference type="Pfam" id="PF00198">
    <property type="entry name" value="2-oxoacid_dh"/>
    <property type="match status" value="1"/>
</dbReference>
<keyword evidence="5" id="KW-0816">Tricarboxylic acid cycle</keyword>
<reference evidence="11 12" key="1">
    <citation type="journal article" date="2024" name="G3 (Bethesda)">
        <title>Genome assembly of Hibiscus sabdariffa L. provides insights into metabolisms of medicinal natural products.</title>
        <authorList>
            <person name="Kim T."/>
        </authorList>
    </citation>
    <scope>NUCLEOTIDE SEQUENCE [LARGE SCALE GENOMIC DNA]</scope>
    <source>
        <strain evidence="11">TK-2024</strain>
        <tissue evidence="11">Old leaves</tissue>
    </source>
</reference>
<gene>
    <name evidence="11" type="ORF">V6N12_062505</name>
</gene>
<comment type="similarity">
    <text evidence="3">Belongs to the 2-oxoacid dehydrogenase family.</text>
</comment>
<evidence type="ECO:0000256" key="5">
    <source>
        <dbReference type="ARBA" id="ARBA00022532"/>
    </source>
</evidence>
<evidence type="ECO:0000256" key="9">
    <source>
        <dbReference type="ARBA" id="ARBA00032406"/>
    </source>
</evidence>
<proteinExistence type="inferred from homology"/>
<evidence type="ECO:0000259" key="10">
    <source>
        <dbReference type="Pfam" id="PF00198"/>
    </source>
</evidence>
<dbReference type="Proteomes" id="UP001472677">
    <property type="component" value="Unassembled WGS sequence"/>
</dbReference>
<comment type="pathway">
    <text evidence="2">Amino-acid degradation; L-lysine degradation via saccharopine pathway; glutaryl-CoA from L-lysine: step 6/6.</text>
</comment>
<evidence type="ECO:0000256" key="3">
    <source>
        <dbReference type="ARBA" id="ARBA00007317"/>
    </source>
</evidence>
<evidence type="ECO:0000256" key="1">
    <source>
        <dbReference type="ARBA" id="ARBA00001938"/>
    </source>
</evidence>
<dbReference type="EC" id="2.3.1.61" evidence="4"/>
<name>A0ABR2F9A9_9ROSI</name>
<keyword evidence="12" id="KW-1185">Reference proteome</keyword>
<protein>
    <recommendedName>
        <fullName evidence="4">dihydrolipoyllysine-residue succinyltransferase</fullName>
        <ecNumber evidence="4">2.3.1.61</ecNumber>
    </recommendedName>
    <alternativeName>
        <fullName evidence="9">2-oxoglutarate dehydrogenase complex component E2</fullName>
    </alternativeName>
</protein>